<proteinExistence type="predicted"/>
<dbReference type="EMBL" id="CAEZYQ010000035">
    <property type="protein sequence ID" value="CAB4766441.1"/>
    <property type="molecule type" value="Genomic_DNA"/>
</dbReference>
<dbReference type="PROSITE" id="PS51186">
    <property type="entry name" value="GNAT"/>
    <property type="match status" value="1"/>
</dbReference>
<dbReference type="Pfam" id="PF08445">
    <property type="entry name" value="FR47"/>
    <property type="match status" value="1"/>
</dbReference>
<protein>
    <submittedName>
        <fullName evidence="2">Unannotated protein</fullName>
    </submittedName>
</protein>
<dbReference type="GO" id="GO:0016747">
    <property type="term" value="F:acyltransferase activity, transferring groups other than amino-acyl groups"/>
    <property type="evidence" value="ECO:0007669"/>
    <property type="project" value="InterPro"/>
</dbReference>
<reference evidence="2" key="1">
    <citation type="submission" date="2020-05" db="EMBL/GenBank/DDBJ databases">
        <authorList>
            <person name="Chiriac C."/>
            <person name="Salcher M."/>
            <person name="Ghai R."/>
            <person name="Kavagutti S V."/>
        </authorList>
    </citation>
    <scope>NUCLEOTIDE SEQUENCE</scope>
</reference>
<organism evidence="2">
    <name type="scientific">freshwater metagenome</name>
    <dbReference type="NCBI Taxonomy" id="449393"/>
    <lineage>
        <taxon>unclassified sequences</taxon>
        <taxon>metagenomes</taxon>
        <taxon>ecological metagenomes</taxon>
    </lineage>
</organism>
<dbReference type="InterPro" id="IPR016181">
    <property type="entry name" value="Acyl_CoA_acyltransferase"/>
</dbReference>
<name>A0A6J6V2R3_9ZZZZ</name>
<evidence type="ECO:0000313" key="2">
    <source>
        <dbReference type="EMBL" id="CAB4766441.1"/>
    </source>
</evidence>
<dbReference type="InterPro" id="IPR000182">
    <property type="entry name" value="GNAT_dom"/>
</dbReference>
<dbReference type="AlphaFoldDB" id="A0A6J6V2R3"/>
<accession>A0A6J6V2R3</accession>
<dbReference type="SUPFAM" id="SSF55729">
    <property type="entry name" value="Acyl-CoA N-acyltransferases (Nat)"/>
    <property type="match status" value="1"/>
</dbReference>
<dbReference type="CDD" id="cd04301">
    <property type="entry name" value="NAT_SF"/>
    <property type="match status" value="1"/>
</dbReference>
<sequence>MAYRVERTTDPAAFLALAEDHLAGEPVLSTVVSTTLERAVADPSPVDHPRWWAALVDERTDEVVGVAMRTAPFRPYPLYLLPMPTAAAEAFGAWLLAHEPDVAHANGLRASVEAALGVLADDRGGSTRVLEHDRLWEATSVLPPTGVPGSARAATLDDLDLVTAWCLDFMPAADRQAGRPPREGEGEHLDRDYARGKIERGFMWLWEDKGEVVHLTGWNPPALGVARVGPVYTPVEHRGHGYAAALVAQVTERILSDGARACLFTDVDNPVSNGVYERIGYRPVAEMVRMEVAPQPVAVTTPGPA</sequence>
<dbReference type="InterPro" id="IPR013653">
    <property type="entry name" value="GCN5-like_dom"/>
</dbReference>
<feature type="domain" description="N-acetyltransferase" evidence="1">
    <location>
        <begin position="149"/>
        <end position="302"/>
    </location>
</feature>
<gene>
    <name evidence="2" type="ORF">UFOPK2761_03098</name>
</gene>
<evidence type="ECO:0000259" key="1">
    <source>
        <dbReference type="PROSITE" id="PS51186"/>
    </source>
</evidence>
<dbReference type="Gene3D" id="3.40.630.30">
    <property type="match status" value="1"/>
</dbReference>